<dbReference type="GO" id="GO:0003735">
    <property type="term" value="F:structural constituent of ribosome"/>
    <property type="evidence" value="ECO:0007669"/>
    <property type="project" value="InterPro"/>
</dbReference>
<accession>A0A6N8GI24</accession>
<dbReference type="PANTHER" id="PTHR30250:SF11">
    <property type="entry name" value="O-ANTIGEN TRANSPORTER-RELATED"/>
    <property type="match status" value="1"/>
</dbReference>
<evidence type="ECO:0000256" key="5">
    <source>
        <dbReference type="ARBA" id="ARBA00023136"/>
    </source>
</evidence>
<feature type="transmembrane region" description="Helical" evidence="6">
    <location>
        <begin position="396"/>
        <end position="415"/>
    </location>
</feature>
<proteinExistence type="predicted"/>
<keyword evidence="2" id="KW-1003">Cell membrane</keyword>
<feature type="transmembrane region" description="Helical" evidence="6">
    <location>
        <begin position="64"/>
        <end position="84"/>
    </location>
</feature>
<feature type="transmembrane region" description="Helical" evidence="6">
    <location>
        <begin position="229"/>
        <end position="256"/>
    </location>
</feature>
<dbReference type="GO" id="GO:0006412">
    <property type="term" value="P:translation"/>
    <property type="evidence" value="ECO:0007669"/>
    <property type="project" value="InterPro"/>
</dbReference>
<dbReference type="InterPro" id="IPR018130">
    <property type="entry name" value="Ribosomal_uS2_CS"/>
</dbReference>
<protein>
    <submittedName>
        <fullName evidence="7">Oligosaccharide flippase family protein</fullName>
    </submittedName>
</protein>
<sequence>MMATRSKKAVRVRTLLGASAHVGALTAANVLHLCTLLISTILLGRSAGPEALGIFSLATASGSILQSISTAGLHTAAIAALLRADINRTSELRRIIFSRIFVIPPIFVCGALIVHLLPGIELADPKVMTLFFIGYAVGSFDIADLSHTALGNFQTIAWRRVALLICFCPFIFLAASRGHLESVLLLLAVESVLWQLVLIPGAGLPAWPFRHIPNEWKATIRGIWGVRSLWIASILGSIAQRIDLFIVGGLMTTYAAGQYATASRPVEATTMVAGSLITVLFNAMARNRNSASAYARYSARAARALTFASASITITILLFGPMAIIYLYGDAFYPAAQLLLIYAASIVFIFQKQLLDRIVILEGSYNYTFLYSCAFIAITVMLNLIFIPLYELTGAAVASVLTHPVALISTFAFTARGRQMLAIGYGSVVLPWSRFTPSANNLINTR</sequence>
<evidence type="ECO:0000256" key="1">
    <source>
        <dbReference type="ARBA" id="ARBA00004651"/>
    </source>
</evidence>
<feature type="transmembrane region" description="Helical" evidence="6">
    <location>
        <begin position="335"/>
        <end position="355"/>
    </location>
</feature>
<dbReference type="PANTHER" id="PTHR30250">
    <property type="entry name" value="PST FAMILY PREDICTED COLANIC ACID TRANSPORTER"/>
    <property type="match status" value="1"/>
</dbReference>
<reference evidence="7 8" key="1">
    <citation type="submission" date="2019-12" db="EMBL/GenBank/DDBJ databases">
        <authorList>
            <person name="Shi Y."/>
        </authorList>
    </citation>
    <scope>NUCLEOTIDE SEQUENCE [LARGE SCALE GENOMIC DNA]</scope>
    <source>
        <strain evidence="7 8">JCM 17929</strain>
    </source>
</reference>
<keyword evidence="5 6" id="KW-0472">Membrane</keyword>
<feature type="transmembrane region" description="Helical" evidence="6">
    <location>
        <begin position="129"/>
        <end position="149"/>
    </location>
</feature>
<dbReference type="PROSITE" id="PS00962">
    <property type="entry name" value="RIBOSOMAL_S2_1"/>
    <property type="match status" value="1"/>
</dbReference>
<dbReference type="GO" id="GO:0005840">
    <property type="term" value="C:ribosome"/>
    <property type="evidence" value="ECO:0007669"/>
    <property type="project" value="InterPro"/>
</dbReference>
<keyword evidence="8" id="KW-1185">Reference proteome</keyword>
<keyword evidence="4 6" id="KW-1133">Transmembrane helix</keyword>
<dbReference type="InterPro" id="IPR050833">
    <property type="entry name" value="Poly_Biosynth_Transport"/>
</dbReference>
<gene>
    <name evidence="7" type="ORF">GMA12_04400</name>
</gene>
<dbReference type="AlphaFoldDB" id="A0A6N8GI24"/>
<feature type="transmembrane region" description="Helical" evidence="6">
    <location>
        <begin position="21"/>
        <end position="44"/>
    </location>
</feature>
<organism evidence="7 8">
    <name type="scientific">Kocuria sediminis</name>
    <dbReference type="NCBI Taxonomy" id="1038857"/>
    <lineage>
        <taxon>Bacteria</taxon>
        <taxon>Bacillati</taxon>
        <taxon>Actinomycetota</taxon>
        <taxon>Actinomycetes</taxon>
        <taxon>Micrococcales</taxon>
        <taxon>Micrococcaceae</taxon>
        <taxon>Kocuria</taxon>
    </lineage>
</organism>
<evidence type="ECO:0000256" key="3">
    <source>
        <dbReference type="ARBA" id="ARBA00022692"/>
    </source>
</evidence>
<feature type="transmembrane region" description="Helical" evidence="6">
    <location>
        <begin position="161"/>
        <end position="180"/>
    </location>
</feature>
<comment type="subcellular location">
    <subcellularLocation>
        <location evidence="1">Cell membrane</location>
        <topology evidence="1">Multi-pass membrane protein</topology>
    </subcellularLocation>
</comment>
<evidence type="ECO:0000313" key="7">
    <source>
        <dbReference type="EMBL" id="MUN62389.1"/>
    </source>
</evidence>
<name>A0A6N8GI24_9MICC</name>
<evidence type="ECO:0000256" key="2">
    <source>
        <dbReference type="ARBA" id="ARBA00022475"/>
    </source>
</evidence>
<dbReference type="Proteomes" id="UP000436989">
    <property type="component" value="Unassembled WGS sequence"/>
</dbReference>
<dbReference type="Pfam" id="PF13440">
    <property type="entry name" value="Polysacc_synt_3"/>
    <property type="match status" value="1"/>
</dbReference>
<feature type="transmembrane region" description="Helical" evidence="6">
    <location>
        <begin position="192"/>
        <end position="209"/>
    </location>
</feature>
<evidence type="ECO:0000256" key="6">
    <source>
        <dbReference type="SAM" id="Phobius"/>
    </source>
</evidence>
<evidence type="ECO:0000256" key="4">
    <source>
        <dbReference type="ARBA" id="ARBA00022989"/>
    </source>
</evidence>
<dbReference type="GO" id="GO:0005886">
    <property type="term" value="C:plasma membrane"/>
    <property type="evidence" value="ECO:0007669"/>
    <property type="project" value="UniProtKB-SubCell"/>
</dbReference>
<dbReference type="EMBL" id="WOGU01000003">
    <property type="protein sequence ID" value="MUN62389.1"/>
    <property type="molecule type" value="Genomic_DNA"/>
</dbReference>
<feature type="transmembrane region" description="Helical" evidence="6">
    <location>
        <begin position="268"/>
        <end position="285"/>
    </location>
</feature>
<feature type="transmembrane region" description="Helical" evidence="6">
    <location>
        <begin position="367"/>
        <end position="390"/>
    </location>
</feature>
<comment type="caution">
    <text evidence="7">The sequence shown here is derived from an EMBL/GenBank/DDBJ whole genome shotgun (WGS) entry which is preliminary data.</text>
</comment>
<keyword evidence="3 6" id="KW-0812">Transmembrane</keyword>
<feature type="transmembrane region" description="Helical" evidence="6">
    <location>
        <begin position="96"/>
        <end position="117"/>
    </location>
</feature>
<feature type="transmembrane region" description="Helical" evidence="6">
    <location>
        <begin position="305"/>
        <end position="329"/>
    </location>
</feature>
<evidence type="ECO:0000313" key="8">
    <source>
        <dbReference type="Proteomes" id="UP000436989"/>
    </source>
</evidence>